<proteinExistence type="predicted"/>
<dbReference type="AlphaFoldDB" id="A0A7R8D507"/>
<dbReference type="Proteomes" id="UP000675881">
    <property type="component" value="Chromosome 6"/>
</dbReference>
<gene>
    <name evidence="1" type="ORF">LSAA_11927</name>
</gene>
<name>A0A7R8D507_LEPSM</name>
<evidence type="ECO:0000313" key="2">
    <source>
        <dbReference type="Proteomes" id="UP000675881"/>
    </source>
</evidence>
<dbReference type="PANTHER" id="PTHR45913">
    <property type="entry name" value="EPM2A-INTERACTING PROTEIN 1"/>
    <property type="match status" value="1"/>
</dbReference>
<protein>
    <submittedName>
        <fullName evidence="1">(salmon louse) hypothetical protein</fullName>
    </submittedName>
</protein>
<evidence type="ECO:0000313" key="1">
    <source>
        <dbReference type="EMBL" id="CAF2976040.1"/>
    </source>
</evidence>
<organism evidence="1 2">
    <name type="scientific">Lepeophtheirus salmonis</name>
    <name type="common">Salmon louse</name>
    <name type="synonym">Caligus salmonis</name>
    <dbReference type="NCBI Taxonomy" id="72036"/>
    <lineage>
        <taxon>Eukaryota</taxon>
        <taxon>Metazoa</taxon>
        <taxon>Ecdysozoa</taxon>
        <taxon>Arthropoda</taxon>
        <taxon>Crustacea</taxon>
        <taxon>Multicrustacea</taxon>
        <taxon>Hexanauplia</taxon>
        <taxon>Copepoda</taxon>
        <taxon>Siphonostomatoida</taxon>
        <taxon>Caligidae</taxon>
        <taxon>Lepeophtheirus</taxon>
    </lineage>
</organism>
<dbReference type="PANTHER" id="PTHR45913:SF11">
    <property type="entry name" value="EPM2A-INTERACTING PROTEIN 1"/>
    <property type="match status" value="1"/>
</dbReference>
<sequence>MMNSYVPRKRQAFGNINLTKNTIAERISKLSEDWISQLKQRVGCFIGFSVAIDESPDIMDVAQLSIFIRGVHNILTVTEEFVELAPMMETTTAEDIFFVCRSCIGQSESGLVARC</sequence>
<reference evidence="1" key="1">
    <citation type="submission" date="2021-02" db="EMBL/GenBank/DDBJ databases">
        <authorList>
            <person name="Bekaert M."/>
        </authorList>
    </citation>
    <scope>NUCLEOTIDE SEQUENCE</scope>
    <source>
        <strain evidence="1">IoA-00</strain>
    </source>
</reference>
<keyword evidence="2" id="KW-1185">Reference proteome</keyword>
<dbReference type="OrthoDB" id="6352818at2759"/>
<accession>A0A7R8D507</accession>
<dbReference type="EMBL" id="HG994585">
    <property type="protein sequence ID" value="CAF2976040.1"/>
    <property type="molecule type" value="Genomic_DNA"/>
</dbReference>